<sequence length="318" mass="35428">MKRRTLITATTATTATAAVLTTGAGTAQAAPHTTAARGRVRENLPMRSRTLGMDVLYSLYLPPGWNARRRHPYPVLYLLHGATGQNDEWLRMGNAREILDRAIARRRIPPLVVVMPDGRRDTSRPSAEQPLVYWMNDADGGFPWADMFTTEFLPYVEDRYRAGGAAERRGIGGLSMGGFGSLSFAMRAPGTFAAAIGLSVGLRTDAQHVALDMAGYNWRFGAAFGRDLEGEARLNERYLHWNLFRVLERTPAAELSRTAYYLDCGSYDEFFEANADLHLAMTAKGLEHRFMAREGIHEWQYWIDGLPGGLDFLAEHLG</sequence>
<evidence type="ECO:0000256" key="6">
    <source>
        <dbReference type="ARBA" id="ARBA00023315"/>
    </source>
</evidence>
<dbReference type="InterPro" id="IPR050583">
    <property type="entry name" value="Mycobacterial_A85_antigen"/>
</dbReference>
<reference evidence="11" key="1">
    <citation type="submission" date="2023-07" db="EMBL/GenBank/DDBJ databases">
        <title>30 novel species of actinomycetes from the DSMZ collection.</title>
        <authorList>
            <person name="Nouioui I."/>
        </authorList>
    </citation>
    <scope>NUCLEOTIDE SEQUENCE [LARGE SCALE GENOMIC DNA]</scope>
    <source>
        <strain evidence="11">DSM 44917</strain>
    </source>
</reference>
<evidence type="ECO:0000256" key="8">
    <source>
        <dbReference type="ARBA" id="ARBA00048109"/>
    </source>
</evidence>
<evidence type="ECO:0000256" key="7">
    <source>
        <dbReference type="ARBA" id="ARBA00032572"/>
    </source>
</evidence>
<dbReference type="InterPro" id="IPR029058">
    <property type="entry name" value="AB_hydrolase_fold"/>
</dbReference>
<comment type="catalytic activity">
    <reaction evidence="8">
        <text>an acyl-CoA + a 1,2-diacyl-sn-glycerol = a triacyl-sn-glycerol + CoA</text>
        <dbReference type="Rhea" id="RHEA:10868"/>
        <dbReference type="ChEBI" id="CHEBI:17815"/>
        <dbReference type="ChEBI" id="CHEBI:57287"/>
        <dbReference type="ChEBI" id="CHEBI:58342"/>
        <dbReference type="ChEBI" id="CHEBI:64615"/>
        <dbReference type="EC" id="2.3.1.20"/>
    </reaction>
</comment>
<evidence type="ECO:0000256" key="9">
    <source>
        <dbReference type="SAM" id="SignalP"/>
    </source>
</evidence>
<dbReference type="SUPFAM" id="SSF53474">
    <property type="entry name" value="alpha/beta-Hydrolases"/>
    <property type="match status" value="1"/>
</dbReference>
<evidence type="ECO:0000313" key="10">
    <source>
        <dbReference type="EMBL" id="MDT0305555.1"/>
    </source>
</evidence>
<dbReference type="Proteomes" id="UP001183388">
    <property type="component" value="Unassembled WGS sequence"/>
</dbReference>
<dbReference type="EMBL" id="JAVREN010000001">
    <property type="protein sequence ID" value="MDT0305555.1"/>
    <property type="molecule type" value="Genomic_DNA"/>
</dbReference>
<comment type="similarity">
    <text evidence="2">Belongs to the mycobacterial A85 antigen family.</text>
</comment>
<feature type="chain" id="PRO_5046628926" description="Acyl-CoA:diacylglycerol acyltransferase" evidence="9">
    <location>
        <begin position="30"/>
        <end position="318"/>
    </location>
</feature>
<dbReference type="GO" id="GO:0016787">
    <property type="term" value="F:hydrolase activity"/>
    <property type="evidence" value="ECO:0007669"/>
    <property type="project" value="UniProtKB-KW"/>
</dbReference>
<keyword evidence="6" id="KW-0012">Acyltransferase</keyword>
<evidence type="ECO:0000256" key="1">
    <source>
        <dbReference type="ARBA" id="ARBA00000697"/>
    </source>
</evidence>
<evidence type="ECO:0000256" key="3">
    <source>
        <dbReference type="ARBA" id="ARBA00012820"/>
    </source>
</evidence>
<dbReference type="PANTHER" id="PTHR48098">
    <property type="entry name" value="ENTEROCHELIN ESTERASE-RELATED"/>
    <property type="match status" value="1"/>
</dbReference>
<comment type="catalytic activity">
    <reaction evidence="1">
        <text>2 alpha,alpha'-trehalose 6-mycolate = alpha,alpha'-trehalose 6,6'-bismycolate + alpha,alpha-trehalose</text>
        <dbReference type="Rhea" id="RHEA:23472"/>
        <dbReference type="ChEBI" id="CHEBI:16551"/>
        <dbReference type="ChEBI" id="CHEBI:18195"/>
        <dbReference type="ChEBI" id="CHEBI:18234"/>
        <dbReference type="EC" id="2.3.1.122"/>
    </reaction>
</comment>
<proteinExistence type="inferred from homology"/>
<dbReference type="EC" id="2.3.1.122" evidence="3"/>
<evidence type="ECO:0000313" key="11">
    <source>
        <dbReference type="Proteomes" id="UP001183388"/>
    </source>
</evidence>
<evidence type="ECO:0000256" key="5">
    <source>
        <dbReference type="ARBA" id="ARBA00022679"/>
    </source>
</evidence>
<keyword evidence="11" id="KW-1185">Reference proteome</keyword>
<organism evidence="10 11">
    <name type="scientific">Streptomyces boetiae</name>
    <dbReference type="NCBI Taxonomy" id="3075541"/>
    <lineage>
        <taxon>Bacteria</taxon>
        <taxon>Bacillati</taxon>
        <taxon>Actinomycetota</taxon>
        <taxon>Actinomycetes</taxon>
        <taxon>Kitasatosporales</taxon>
        <taxon>Streptomycetaceae</taxon>
        <taxon>Streptomyces</taxon>
    </lineage>
</organism>
<keyword evidence="10" id="KW-0378">Hydrolase</keyword>
<gene>
    <name evidence="10" type="ORF">RM780_01055</name>
</gene>
<dbReference type="Pfam" id="PF00756">
    <property type="entry name" value="Esterase"/>
    <property type="match status" value="1"/>
</dbReference>
<keyword evidence="9" id="KW-0732">Signal</keyword>
<comment type="caution">
    <text evidence="10">The sequence shown here is derived from an EMBL/GenBank/DDBJ whole genome shotgun (WGS) entry which is preliminary data.</text>
</comment>
<protein>
    <recommendedName>
        <fullName evidence="7">Acyl-CoA:diacylglycerol acyltransferase</fullName>
        <ecNumber evidence="3">2.3.1.122</ecNumber>
        <ecNumber evidence="4">2.3.1.20</ecNumber>
    </recommendedName>
</protein>
<dbReference type="InterPro" id="IPR000801">
    <property type="entry name" value="Esterase-like"/>
</dbReference>
<feature type="signal peptide" evidence="9">
    <location>
        <begin position="1"/>
        <end position="29"/>
    </location>
</feature>
<dbReference type="RefSeq" id="WP_311628461.1">
    <property type="nucleotide sequence ID" value="NZ_JAVREN010000001.1"/>
</dbReference>
<dbReference type="InterPro" id="IPR006311">
    <property type="entry name" value="TAT_signal"/>
</dbReference>
<accession>A0ABU2L1X3</accession>
<dbReference type="EC" id="2.3.1.20" evidence="4"/>
<evidence type="ECO:0000256" key="4">
    <source>
        <dbReference type="ARBA" id="ARBA00013244"/>
    </source>
</evidence>
<dbReference type="PROSITE" id="PS51318">
    <property type="entry name" value="TAT"/>
    <property type="match status" value="1"/>
</dbReference>
<keyword evidence="5" id="KW-0808">Transferase</keyword>
<evidence type="ECO:0000256" key="2">
    <source>
        <dbReference type="ARBA" id="ARBA00005874"/>
    </source>
</evidence>
<name>A0ABU2L1X3_9ACTN</name>
<dbReference type="Gene3D" id="3.40.50.1820">
    <property type="entry name" value="alpha/beta hydrolase"/>
    <property type="match status" value="1"/>
</dbReference>
<dbReference type="PANTHER" id="PTHR48098:SF1">
    <property type="entry name" value="DIACYLGLYCEROL ACYLTRANSFERASE_MYCOLYLTRANSFERASE AG85A"/>
    <property type="match status" value="1"/>
</dbReference>